<organism evidence="1 2">
    <name type="scientific">Portunus trituberculatus</name>
    <name type="common">Swimming crab</name>
    <name type="synonym">Neptunus trituberculatus</name>
    <dbReference type="NCBI Taxonomy" id="210409"/>
    <lineage>
        <taxon>Eukaryota</taxon>
        <taxon>Metazoa</taxon>
        <taxon>Ecdysozoa</taxon>
        <taxon>Arthropoda</taxon>
        <taxon>Crustacea</taxon>
        <taxon>Multicrustacea</taxon>
        <taxon>Malacostraca</taxon>
        <taxon>Eumalacostraca</taxon>
        <taxon>Eucarida</taxon>
        <taxon>Decapoda</taxon>
        <taxon>Pleocyemata</taxon>
        <taxon>Brachyura</taxon>
        <taxon>Eubrachyura</taxon>
        <taxon>Portunoidea</taxon>
        <taxon>Portunidae</taxon>
        <taxon>Portuninae</taxon>
        <taxon>Portunus</taxon>
    </lineage>
</organism>
<gene>
    <name evidence="1" type="ORF">E2C01_085981</name>
</gene>
<comment type="caution">
    <text evidence="1">The sequence shown here is derived from an EMBL/GenBank/DDBJ whole genome shotgun (WGS) entry which is preliminary data.</text>
</comment>
<protein>
    <submittedName>
        <fullName evidence="1">Uncharacterized protein</fullName>
    </submittedName>
</protein>
<evidence type="ECO:0000313" key="1">
    <source>
        <dbReference type="EMBL" id="MPC90973.1"/>
    </source>
</evidence>
<accession>A0A5B7J924</accession>
<dbReference type="AlphaFoldDB" id="A0A5B7J924"/>
<name>A0A5B7J924_PORTR</name>
<reference evidence="1 2" key="1">
    <citation type="submission" date="2019-05" db="EMBL/GenBank/DDBJ databases">
        <title>Another draft genome of Portunus trituberculatus and its Hox gene families provides insights of decapod evolution.</title>
        <authorList>
            <person name="Jeong J.-H."/>
            <person name="Song I."/>
            <person name="Kim S."/>
            <person name="Choi T."/>
            <person name="Kim D."/>
            <person name="Ryu S."/>
            <person name="Kim W."/>
        </authorList>
    </citation>
    <scope>NUCLEOTIDE SEQUENCE [LARGE SCALE GENOMIC DNA]</scope>
    <source>
        <tissue evidence="1">Muscle</tissue>
    </source>
</reference>
<evidence type="ECO:0000313" key="2">
    <source>
        <dbReference type="Proteomes" id="UP000324222"/>
    </source>
</evidence>
<proteinExistence type="predicted"/>
<sequence>MAMILDSNQREVNNGESRGCNFTAVINHYQYSSPTQPLKTLTLASDNLTRGTFIISTGKG</sequence>
<dbReference type="EMBL" id="VSRR010086170">
    <property type="protein sequence ID" value="MPC90973.1"/>
    <property type="molecule type" value="Genomic_DNA"/>
</dbReference>
<keyword evidence="2" id="KW-1185">Reference proteome</keyword>
<dbReference type="Proteomes" id="UP000324222">
    <property type="component" value="Unassembled WGS sequence"/>
</dbReference>